<organism evidence="16 17">
    <name type="scientific">Candidatus Syntrophonatronum acetioxidans</name>
    <dbReference type="NCBI Taxonomy" id="1795816"/>
    <lineage>
        <taxon>Bacteria</taxon>
        <taxon>Bacillati</taxon>
        <taxon>Bacillota</taxon>
        <taxon>Clostridia</taxon>
        <taxon>Eubacteriales</taxon>
        <taxon>Syntrophomonadaceae</taxon>
        <taxon>Candidatus Syntrophonatronum</taxon>
    </lineage>
</organism>
<reference evidence="16 17" key="1">
    <citation type="submission" date="2018-08" db="EMBL/GenBank/DDBJ databases">
        <title>The metabolism and importance of syntrophic acetate oxidation coupled to methane or sulfide production in haloalkaline environments.</title>
        <authorList>
            <person name="Timmers P.H.A."/>
            <person name="Vavourakis C.D."/>
            <person name="Sorokin D.Y."/>
            <person name="Sinninghe Damste J.S."/>
            <person name="Muyzer G."/>
            <person name="Stams A.J.M."/>
            <person name="Plugge C.M."/>
        </authorList>
    </citation>
    <scope>NUCLEOTIDE SEQUENCE [LARGE SCALE GENOMIC DNA]</scope>
    <source>
        <strain evidence="16">MSAO_Bac1</strain>
    </source>
</reference>
<comment type="similarity">
    <text evidence="11 13">In the C-terminal section; belongs to the helicase family. RecG subfamily.</text>
</comment>
<dbReference type="InterPro" id="IPR047112">
    <property type="entry name" value="RecG/Mfd"/>
</dbReference>
<dbReference type="InterPro" id="IPR005118">
    <property type="entry name" value="TRCF_C"/>
</dbReference>
<dbReference type="GO" id="GO:0000716">
    <property type="term" value="P:transcription-coupled nucleotide-excision repair, DNA damage recognition"/>
    <property type="evidence" value="ECO:0007669"/>
    <property type="project" value="UniProtKB-UniRule"/>
</dbReference>
<dbReference type="InterPro" id="IPR014001">
    <property type="entry name" value="Helicase_ATP-bd"/>
</dbReference>
<dbReference type="PROSITE" id="PS51194">
    <property type="entry name" value="HELICASE_CTER"/>
    <property type="match status" value="1"/>
</dbReference>
<dbReference type="PANTHER" id="PTHR47964:SF1">
    <property type="entry name" value="ATP-DEPENDENT DNA HELICASE HOMOLOG RECG, CHLOROPLASTIC"/>
    <property type="match status" value="1"/>
</dbReference>
<dbReference type="SUPFAM" id="SSF52540">
    <property type="entry name" value="P-loop containing nucleoside triphosphate hydrolases"/>
    <property type="match status" value="4"/>
</dbReference>
<dbReference type="GO" id="GO:0005737">
    <property type="term" value="C:cytoplasm"/>
    <property type="evidence" value="ECO:0007669"/>
    <property type="project" value="UniProtKB-SubCell"/>
</dbReference>
<dbReference type="Pfam" id="PF00271">
    <property type="entry name" value="Helicase_C"/>
    <property type="match status" value="1"/>
</dbReference>
<keyword evidence="4 13" id="KW-0227">DNA damage</keyword>
<dbReference type="GO" id="GO:0005524">
    <property type="term" value="F:ATP binding"/>
    <property type="evidence" value="ECO:0007669"/>
    <property type="project" value="UniProtKB-UniRule"/>
</dbReference>
<keyword evidence="2 13" id="KW-0963">Cytoplasm</keyword>
<evidence type="ECO:0000256" key="8">
    <source>
        <dbReference type="ARBA" id="ARBA00023125"/>
    </source>
</evidence>
<dbReference type="SUPFAM" id="SSF143517">
    <property type="entry name" value="TRCF domain-like"/>
    <property type="match status" value="1"/>
</dbReference>
<dbReference type="InterPro" id="IPR036101">
    <property type="entry name" value="CarD-like/TRCF_RID_sf"/>
</dbReference>
<keyword evidence="9 13" id="KW-0234">DNA repair</keyword>
<dbReference type="Pfam" id="PF00270">
    <property type="entry name" value="DEAD"/>
    <property type="match status" value="1"/>
</dbReference>
<dbReference type="HAMAP" id="MF_00969">
    <property type="entry name" value="TRCF"/>
    <property type="match status" value="1"/>
</dbReference>
<dbReference type="Gene3D" id="2.40.10.170">
    <property type="match status" value="1"/>
</dbReference>
<comment type="similarity">
    <text evidence="10 13">In the N-terminal section; belongs to the UvrB family.</text>
</comment>
<dbReference type="InterPro" id="IPR004576">
    <property type="entry name" value="Mfd"/>
</dbReference>
<sequence length="1191" mass="137286">MRLDSSILGGMNVSGSKLLSLLFSCEKFNEVVANLKEKVNSQLLYGMDGSQKNYFLSGVKKSSQRPALVVTTHLERAEEIYGDLLNFFPEEKVMVFPPRENIYHETLTYSKEVAEQRMAVLEKVLKKEDWVVVAPVASLLSLLPPRNSWERGFQRIKKGEKADLDLLKGILSGLGYERVPLVEGGGQFSIRGGILDFFPLSSTRPLRMEFFDDEVESIREFDPVSQRSERDKEEVNLSPLREMVLQGEEFQRGVREIEKDLRERLSYLNKAGNRKSGKKLSEKIEKHLEKLKEGIYFEGIEQYLPYFFPYLQTFLDYLRENTLVFWDEPLHISENGEKLWQEIKENNSSLLAEGIILPRQEGLYGRPEEFLFKGNYQQVSFSLLMSKIPGFKIDKIINIPNKTMSRFYGKWDILEEELKHWFREGYRVFIMASTSQRCGEVVQFLERQNIKAVTGLSKEEDPGERVEVIPCSLENGFVFPHLKLALIGEQEIIPQRKKKRVWKSSREGVRISDYHELEIGDYVVHEHHGIGQYLGVRTLEINGVNRDYLCLKYGGEDKLFIPTDQMDLVRKYIGGEGKKPRLHSLDSNEWTRVKNRVKESVQKLARELLSLYASRQAVEGHAFSTDHQWQRDFEARFPYQETEDQLKAIIEVKEDMEKSRPMDRLICGDVGYGKTEVAMRAAFKGVMDGKQVAFLVPTTILAQQHYQSFKERFAGFPVNIEVISRFKTPAQQKEILRQIKSGWTDVIIGTHRLLSSDVSFKDLGLLIVDEEQRFGVRHKEKLKMLRREVDVLTMTATPIPRTLHMSLVGVRDLSVIETPPENRYPIQTYVAEYSESLIREALLRELNRGGQAFFVYNRVETIEKWGKKLKELIPEARIAIGHGQMPESKLEKVMFHFLNKDYDLLLCSTIIEAGLDIPNVNTMVIYDADKMGLAQLYQLKGRVGRSSRLAYAYLTYQKDKVLSQVAEKRLQAIKEFTELGSGFKIALRDLEIRGAGNLLGPEQHGFMEAVGFDLYCQLLEQSIREMKGIQKEEVPETKIELNVNAYVPSQYITHHSQKMQVYQRIASLGSQEEVQEMEKELEDRYGRIPPPVENLLAVTRIKLYSQGLFINSIVQDKDKVVIKFHPSYKPAGEDLLKITSKFPGQLTLLTGKQTGFRLNTAGCREESLLERLLFFCREIYALADKETITYN</sequence>
<dbReference type="Gene3D" id="3.40.50.11180">
    <property type="match status" value="1"/>
</dbReference>
<name>A0A424YC29_9FIRM</name>
<evidence type="ECO:0000256" key="1">
    <source>
        <dbReference type="ARBA" id="ARBA00004496"/>
    </source>
</evidence>
<comment type="function">
    <text evidence="13">Couples transcription and DNA repair by recognizing RNA polymerase (RNAP) stalled at DNA lesions. Mediates ATP-dependent release of RNAP and its truncated transcript from the DNA, and recruitment of nucleotide excision repair machinery to the damaged site.</text>
</comment>
<dbReference type="PANTHER" id="PTHR47964">
    <property type="entry name" value="ATP-DEPENDENT DNA HELICASE HOMOLOG RECG, CHLOROPLASTIC"/>
    <property type="match status" value="1"/>
</dbReference>
<dbReference type="Pfam" id="PF03461">
    <property type="entry name" value="TRCF"/>
    <property type="match status" value="1"/>
</dbReference>
<dbReference type="InterPro" id="IPR041471">
    <property type="entry name" value="UvrB_inter"/>
</dbReference>
<keyword evidence="8 13" id="KW-0238">DNA-binding</keyword>
<feature type="domain" description="Helicase ATP-binding" evidence="14">
    <location>
        <begin position="655"/>
        <end position="816"/>
    </location>
</feature>
<dbReference type="GO" id="GO:0016787">
    <property type="term" value="F:hydrolase activity"/>
    <property type="evidence" value="ECO:0007669"/>
    <property type="project" value="UniProtKB-KW"/>
</dbReference>
<dbReference type="GO" id="GO:0003684">
    <property type="term" value="F:damaged DNA binding"/>
    <property type="evidence" value="ECO:0007669"/>
    <property type="project" value="InterPro"/>
</dbReference>
<evidence type="ECO:0000256" key="10">
    <source>
        <dbReference type="ARBA" id="ARBA00061104"/>
    </source>
</evidence>
<dbReference type="SMART" id="SM00487">
    <property type="entry name" value="DEXDc"/>
    <property type="match status" value="1"/>
</dbReference>
<dbReference type="InterPro" id="IPR001650">
    <property type="entry name" value="Helicase_C-like"/>
</dbReference>
<dbReference type="Proteomes" id="UP000285138">
    <property type="component" value="Unassembled WGS sequence"/>
</dbReference>
<keyword evidence="6" id="KW-0347">Helicase</keyword>
<dbReference type="Pfam" id="PF17757">
    <property type="entry name" value="UvrB_inter"/>
    <property type="match status" value="1"/>
</dbReference>
<comment type="subcellular location">
    <subcellularLocation>
        <location evidence="1 13">Cytoplasm</location>
    </subcellularLocation>
</comment>
<dbReference type="SMART" id="SM01058">
    <property type="entry name" value="CarD_TRCF"/>
    <property type="match status" value="1"/>
</dbReference>
<evidence type="ECO:0000259" key="14">
    <source>
        <dbReference type="PROSITE" id="PS51192"/>
    </source>
</evidence>
<dbReference type="Gene3D" id="3.40.50.300">
    <property type="entry name" value="P-loop containing nucleotide triphosphate hydrolases"/>
    <property type="match status" value="2"/>
</dbReference>
<evidence type="ECO:0000256" key="6">
    <source>
        <dbReference type="ARBA" id="ARBA00022806"/>
    </source>
</evidence>
<keyword evidence="7 13" id="KW-0067">ATP-binding</keyword>
<dbReference type="NCBIfam" id="TIGR00580">
    <property type="entry name" value="mfd"/>
    <property type="match status" value="1"/>
</dbReference>
<keyword evidence="5 13" id="KW-0378">Hydrolase</keyword>
<protein>
    <recommendedName>
        <fullName evidence="12 13">Transcription-repair-coupling factor</fullName>
        <shortName evidence="13">TRCF</shortName>
        <ecNumber evidence="13">3.6.4.-</ecNumber>
    </recommendedName>
</protein>
<dbReference type="GO" id="GO:0003678">
    <property type="term" value="F:DNA helicase activity"/>
    <property type="evidence" value="ECO:0007669"/>
    <property type="project" value="TreeGrafter"/>
</dbReference>
<proteinExistence type="inferred from homology"/>
<evidence type="ECO:0000256" key="12">
    <source>
        <dbReference type="ARBA" id="ARBA00070128"/>
    </source>
</evidence>
<dbReference type="InterPro" id="IPR011545">
    <property type="entry name" value="DEAD/DEAH_box_helicase_dom"/>
</dbReference>
<dbReference type="SMART" id="SM00982">
    <property type="entry name" value="TRCF"/>
    <property type="match status" value="1"/>
</dbReference>
<evidence type="ECO:0000259" key="15">
    <source>
        <dbReference type="PROSITE" id="PS51194"/>
    </source>
</evidence>
<dbReference type="Gene3D" id="3.90.1150.50">
    <property type="entry name" value="Transcription-repair-coupling factor, D7 domain"/>
    <property type="match status" value="1"/>
</dbReference>
<evidence type="ECO:0000256" key="3">
    <source>
        <dbReference type="ARBA" id="ARBA00022741"/>
    </source>
</evidence>
<evidence type="ECO:0000256" key="9">
    <source>
        <dbReference type="ARBA" id="ARBA00023204"/>
    </source>
</evidence>
<evidence type="ECO:0000313" key="17">
    <source>
        <dbReference type="Proteomes" id="UP000285138"/>
    </source>
</evidence>
<dbReference type="EC" id="3.6.4.-" evidence="13"/>
<evidence type="ECO:0000313" key="16">
    <source>
        <dbReference type="EMBL" id="RQD74663.1"/>
    </source>
</evidence>
<gene>
    <name evidence="13 16" type="primary">mfd</name>
    <name evidence="16" type="ORF">D5R97_07375</name>
</gene>
<evidence type="ECO:0000256" key="7">
    <source>
        <dbReference type="ARBA" id="ARBA00022840"/>
    </source>
</evidence>
<dbReference type="EMBL" id="QZAA01000195">
    <property type="protein sequence ID" value="RQD74663.1"/>
    <property type="molecule type" value="Genomic_DNA"/>
</dbReference>
<evidence type="ECO:0000256" key="4">
    <source>
        <dbReference type="ARBA" id="ARBA00022763"/>
    </source>
</evidence>
<dbReference type="Gene3D" id="3.30.2060.10">
    <property type="entry name" value="Penicillin-binding protein 1b domain"/>
    <property type="match status" value="1"/>
</dbReference>
<keyword evidence="3 13" id="KW-0547">Nucleotide-binding</keyword>
<dbReference type="SMART" id="SM00490">
    <property type="entry name" value="HELICc"/>
    <property type="match status" value="1"/>
</dbReference>
<evidence type="ECO:0000256" key="13">
    <source>
        <dbReference type="HAMAP-Rule" id="MF_00969"/>
    </source>
</evidence>
<feature type="domain" description="Helicase C-terminal" evidence="15">
    <location>
        <begin position="837"/>
        <end position="991"/>
    </location>
</feature>
<comment type="caution">
    <text evidence="16">The sequence shown here is derived from an EMBL/GenBank/DDBJ whole genome shotgun (WGS) entry which is preliminary data.</text>
</comment>
<dbReference type="FunFam" id="3.40.50.300:FF:000546">
    <property type="entry name" value="Transcription-repair-coupling factor"/>
    <property type="match status" value="1"/>
</dbReference>
<evidence type="ECO:0000256" key="5">
    <source>
        <dbReference type="ARBA" id="ARBA00022801"/>
    </source>
</evidence>
<dbReference type="SUPFAM" id="SSF141259">
    <property type="entry name" value="CarD-like"/>
    <property type="match status" value="1"/>
</dbReference>
<evidence type="ECO:0000256" key="2">
    <source>
        <dbReference type="ARBA" id="ARBA00022490"/>
    </source>
</evidence>
<accession>A0A424YC29</accession>
<evidence type="ECO:0000256" key="11">
    <source>
        <dbReference type="ARBA" id="ARBA00061399"/>
    </source>
</evidence>
<dbReference type="InterPro" id="IPR027417">
    <property type="entry name" value="P-loop_NTPase"/>
</dbReference>
<dbReference type="Pfam" id="PF02559">
    <property type="entry name" value="CarD_TRCF_RID"/>
    <property type="match status" value="1"/>
</dbReference>
<dbReference type="PROSITE" id="PS51192">
    <property type="entry name" value="HELICASE_ATP_BIND_1"/>
    <property type="match status" value="1"/>
</dbReference>
<dbReference type="CDD" id="cd17991">
    <property type="entry name" value="DEXHc_TRCF"/>
    <property type="match status" value="1"/>
</dbReference>
<dbReference type="InterPro" id="IPR003711">
    <property type="entry name" value="CarD-like/TRCF_RID"/>
</dbReference>
<dbReference type="GO" id="GO:0006355">
    <property type="term" value="P:regulation of DNA-templated transcription"/>
    <property type="evidence" value="ECO:0007669"/>
    <property type="project" value="UniProtKB-UniRule"/>
</dbReference>
<dbReference type="AlphaFoldDB" id="A0A424YC29"/>
<dbReference type="InterPro" id="IPR037235">
    <property type="entry name" value="TRCF-like_C_D7"/>
</dbReference>